<evidence type="ECO:0000313" key="1">
    <source>
        <dbReference type="EMBL" id="KKA21897.1"/>
    </source>
</evidence>
<protein>
    <submittedName>
        <fullName evidence="1">Uncharacterized protein</fullName>
    </submittedName>
</protein>
<dbReference type="STRING" id="1408163.A0A0F4YUD9"/>
<gene>
    <name evidence="1" type="ORF">T310_4061</name>
</gene>
<dbReference type="RefSeq" id="XP_013328509.1">
    <property type="nucleotide sequence ID" value="XM_013473055.1"/>
</dbReference>
<dbReference type="InterPro" id="IPR027417">
    <property type="entry name" value="P-loop_NTPase"/>
</dbReference>
<accession>A0A0F4YUD9</accession>
<reference evidence="1 2" key="1">
    <citation type="submission" date="2015-04" db="EMBL/GenBank/DDBJ databases">
        <authorList>
            <person name="Heijne W.H."/>
            <person name="Fedorova N.D."/>
            <person name="Nierman W.C."/>
            <person name="Vollebregt A.W."/>
            <person name="Zhao Z."/>
            <person name="Wu L."/>
            <person name="Kumar M."/>
            <person name="Stam H."/>
            <person name="van den Berg M.A."/>
            <person name="Pel H.J."/>
        </authorList>
    </citation>
    <scope>NUCLEOTIDE SEQUENCE [LARGE SCALE GENOMIC DNA]</scope>
    <source>
        <strain evidence="1 2">CBS 393.64</strain>
    </source>
</reference>
<sequence length="494" mass="55814">MLEDERVVHVRGTPASGKSTLAHLLYLHYQKQNTASVIIRSWPNGDGVYADDRLIRYAQSAGYSFITSTNLYDADIVWIIDEAQMSYDDDALWLGFIKFQHGRSSWGPRICVFSSYGSPTGGPQDFSVGSPLAYLGVQQRISITPSRIQGSPSIALFYSHVEFDDVLHRICNDYKSPLPLDPDAADYIFSLTSGHPGAVNGILSMLKKVYRSDLKHQKIQVVEKAHIIEILNDEEKSFQYLAQTGVQRSFVNGEVAPQTLAVLREVLFNNSIPRNLENKGIRECYEKGWLHAESLDANATHIFCVFPTRLHAKYVEHYYTNSSVPFPIERFPTVERLAEATLRKISSRQLSSTAGLGTGAIIRPVEAAYQDEFYRALHTVLGFSAKISSEWSGDGSGRIDFRLPEVQWGIELLREGDRLGEHCQRFVGNGCYTQWIQKGWLKDWLIIDCRTWIPRPYDVPGTKLWRAVFANDFSSVEVLDSSNRPLISRFALMS</sequence>
<dbReference type="GeneID" id="25316410"/>
<dbReference type="SUPFAM" id="SSF52540">
    <property type="entry name" value="P-loop containing nucleoside triphosphate hydrolases"/>
    <property type="match status" value="1"/>
</dbReference>
<dbReference type="EMBL" id="LASV01000164">
    <property type="protein sequence ID" value="KKA21897.1"/>
    <property type="molecule type" value="Genomic_DNA"/>
</dbReference>
<comment type="caution">
    <text evidence="1">The sequence shown here is derived from an EMBL/GenBank/DDBJ whole genome shotgun (WGS) entry which is preliminary data.</text>
</comment>
<dbReference type="OrthoDB" id="2364732at2759"/>
<name>A0A0F4YUD9_RASE3</name>
<keyword evidence="2" id="KW-1185">Reference proteome</keyword>
<organism evidence="1 2">
    <name type="scientific">Rasamsonia emersonii (strain ATCC 16479 / CBS 393.64 / IMI 116815)</name>
    <dbReference type="NCBI Taxonomy" id="1408163"/>
    <lineage>
        <taxon>Eukaryota</taxon>
        <taxon>Fungi</taxon>
        <taxon>Dikarya</taxon>
        <taxon>Ascomycota</taxon>
        <taxon>Pezizomycotina</taxon>
        <taxon>Eurotiomycetes</taxon>
        <taxon>Eurotiomycetidae</taxon>
        <taxon>Eurotiales</taxon>
        <taxon>Trichocomaceae</taxon>
        <taxon>Rasamsonia</taxon>
    </lineage>
</organism>
<dbReference type="Proteomes" id="UP000053958">
    <property type="component" value="Unassembled WGS sequence"/>
</dbReference>
<evidence type="ECO:0000313" key="2">
    <source>
        <dbReference type="Proteomes" id="UP000053958"/>
    </source>
</evidence>
<dbReference type="AlphaFoldDB" id="A0A0F4YUD9"/>
<proteinExistence type="predicted"/>